<evidence type="ECO:0000313" key="8">
    <source>
        <dbReference type="Proteomes" id="UP000070475"/>
    </source>
</evidence>
<dbReference type="InterPro" id="IPR015422">
    <property type="entry name" value="PyrdxlP-dep_Trfase_small"/>
</dbReference>
<dbReference type="Gene3D" id="3.40.640.10">
    <property type="entry name" value="Type I PLP-dependent aspartate aminotransferase-like (Major domain)"/>
    <property type="match status" value="1"/>
</dbReference>
<protein>
    <recommendedName>
        <fullName evidence="6">Serine hydroxymethyltransferase-like domain-containing protein</fullName>
    </recommendedName>
</protein>
<dbReference type="InterPro" id="IPR015421">
    <property type="entry name" value="PyrdxlP-dep_Trfase_major"/>
</dbReference>
<evidence type="ECO:0000256" key="3">
    <source>
        <dbReference type="ARBA" id="ARBA00022563"/>
    </source>
</evidence>
<organism evidence="7 8">
    <name type="scientific">Paenibacillus riograndensis</name>
    <dbReference type="NCBI Taxonomy" id="483937"/>
    <lineage>
        <taxon>Bacteria</taxon>
        <taxon>Bacillati</taxon>
        <taxon>Bacillota</taxon>
        <taxon>Bacilli</taxon>
        <taxon>Bacillales</taxon>
        <taxon>Paenibacillaceae</taxon>
        <taxon>Paenibacillus</taxon>
        <taxon>Paenibacillus sonchi group</taxon>
    </lineage>
</organism>
<evidence type="ECO:0000256" key="1">
    <source>
        <dbReference type="ARBA" id="ARBA00001933"/>
    </source>
</evidence>
<keyword evidence="5" id="KW-0663">Pyridoxal phosphate</keyword>
<dbReference type="GO" id="GO:0006730">
    <property type="term" value="P:one-carbon metabolic process"/>
    <property type="evidence" value="ECO:0007669"/>
    <property type="project" value="UniProtKB-KW"/>
</dbReference>
<evidence type="ECO:0000256" key="4">
    <source>
        <dbReference type="ARBA" id="ARBA00022605"/>
    </source>
</evidence>
<dbReference type="InterPro" id="IPR049943">
    <property type="entry name" value="Ser_HO-MeTrfase-like"/>
</dbReference>
<evidence type="ECO:0000256" key="5">
    <source>
        <dbReference type="ARBA" id="ARBA00022898"/>
    </source>
</evidence>
<name>A0A132UB10_9BACL</name>
<reference evidence="7 8" key="1">
    <citation type="submission" date="2015-08" db="EMBL/GenBank/DDBJ databases">
        <title>Genomes of Paenibacillus riograndensis.</title>
        <authorList>
            <person name="Sant'Anna F.H."/>
            <person name="Souza R."/>
            <person name="Ambrosini A."/>
            <person name="Bach E."/>
            <person name="Fernandes G."/>
            <person name="Balsanelli E."/>
            <person name="Baura V.A."/>
            <person name="Pedrosa F.O."/>
            <person name="Souza E.M."/>
            <person name="Passaglia L."/>
        </authorList>
    </citation>
    <scope>NUCLEOTIDE SEQUENCE [LARGE SCALE GENOMIC DNA]</scope>
    <source>
        <strain evidence="7 8">CAS34</strain>
    </source>
</reference>
<dbReference type="InterPro" id="IPR015424">
    <property type="entry name" value="PyrdxlP-dep_Trfase"/>
</dbReference>
<dbReference type="SUPFAM" id="SSF53383">
    <property type="entry name" value="PLP-dependent transferases"/>
    <property type="match status" value="1"/>
</dbReference>
<dbReference type="AlphaFoldDB" id="A0A132UB10"/>
<dbReference type="Pfam" id="PF00464">
    <property type="entry name" value="SHMT"/>
    <property type="match status" value="1"/>
</dbReference>
<keyword evidence="8" id="KW-1185">Reference proteome</keyword>
<dbReference type="GO" id="GO:0005829">
    <property type="term" value="C:cytosol"/>
    <property type="evidence" value="ECO:0007669"/>
    <property type="project" value="TreeGrafter"/>
</dbReference>
<sequence>MTVKLLEQQDKAIANTIWQETARQRNKIELIASENFVSQAVMEATGTVLTNKYAEGYPGRRYYGGCEYVDRVEELAIV</sequence>
<dbReference type="PATRIC" id="fig|483937.3.peg.5975"/>
<dbReference type="InterPro" id="IPR039429">
    <property type="entry name" value="SHMT-like_dom"/>
</dbReference>
<comment type="similarity">
    <text evidence="2">Belongs to the SHMT family.</text>
</comment>
<comment type="caution">
    <text evidence="7">The sequence shown here is derived from an EMBL/GenBank/DDBJ whole genome shotgun (WGS) entry which is preliminary data.</text>
</comment>
<feature type="domain" description="Serine hydroxymethyltransferase-like" evidence="6">
    <location>
        <begin position="6"/>
        <end position="77"/>
    </location>
</feature>
<dbReference type="GO" id="GO:0046653">
    <property type="term" value="P:tetrahydrofolate metabolic process"/>
    <property type="evidence" value="ECO:0007669"/>
    <property type="project" value="TreeGrafter"/>
</dbReference>
<proteinExistence type="inferred from homology"/>
<evidence type="ECO:0000256" key="2">
    <source>
        <dbReference type="ARBA" id="ARBA00006376"/>
    </source>
</evidence>
<dbReference type="GO" id="GO:0019264">
    <property type="term" value="P:glycine biosynthetic process from serine"/>
    <property type="evidence" value="ECO:0007669"/>
    <property type="project" value="TreeGrafter"/>
</dbReference>
<dbReference type="Proteomes" id="UP000070475">
    <property type="component" value="Unassembled WGS sequence"/>
</dbReference>
<dbReference type="PANTHER" id="PTHR11680">
    <property type="entry name" value="SERINE HYDROXYMETHYLTRANSFERASE"/>
    <property type="match status" value="1"/>
</dbReference>
<gene>
    <name evidence="7" type="ORF">AMQ84_01945</name>
</gene>
<evidence type="ECO:0000313" key="7">
    <source>
        <dbReference type="EMBL" id="KWX80887.1"/>
    </source>
</evidence>
<dbReference type="Gene3D" id="3.90.1150.10">
    <property type="entry name" value="Aspartate Aminotransferase, domain 1"/>
    <property type="match status" value="1"/>
</dbReference>
<dbReference type="GO" id="GO:0004372">
    <property type="term" value="F:glycine hydroxymethyltransferase activity"/>
    <property type="evidence" value="ECO:0007669"/>
    <property type="project" value="TreeGrafter"/>
</dbReference>
<keyword evidence="3" id="KW-0554">One-carbon metabolism</keyword>
<dbReference type="PANTHER" id="PTHR11680:SF35">
    <property type="entry name" value="SERINE HYDROXYMETHYLTRANSFERASE 1"/>
    <property type="match status" value="1"/>
</dbReference>
<evidence type="ECO:0000259" key="6">
    <source>
        <dbReference type="Pfam" id="PF00464"/>
    </source>
</evidence>
<dbReference type="GO" id="GO:0030170">
    <property type="term" value="F:pyridoxal phosphate binding"/>
    <property type="evidence" value="ECO:0007669"/>
    <property type="project" value="TreeGrafter"/>
</dbReference>
<comment type="cofactor">
    <cofactor evidence="1">
        <name>pyridoxal 5'-phosphate</name>
        <dbReference type="ChEBI" id="CHEBI:597326"/>
    </cofactor>
</comment>
<dbReference type="EMBL" id="LIRB01000088">
    <property type="protein sequence ID" value="KWX80887.1"/>
    <property type="molecule type" value="Genomic_DNA"/>
</dbReference>
<accession>A0A132UB10</accession>
<keyword evidence="4" id="KW-0028">Amino-acid biosynthesis</keyword>